<evidence type="ECO:0000259" key="2">
    <source>
        <dbReference type="Pfam" id="PF01079"/>
    </source>
</evidence>
<dbReference type="Proteomes" id="UP000247409">
    <property type="component" value="Unassembled WGS sequence"/>
</dbReference>
<proteinExistence type="predicted"/>
<sequence length="335" mass="37164">MRLFVASLLLLHALAVSALSRNDLGGPYLLRVNGSTCPRFVDFKPGDPSRDVALMAVDGRACSAGEFRFADRARVDTIAAFLRPEPSVRDWILLVPRAVLVCDRFSFDRRATFTFAAPLMDLSVDLDSALGRVNSSLAVALGDDTYTFEANVSHLLINDQCLYTRMTQEEFDRQKGEKCFPASATVTTQHGAPRRIQHLATAQLVADGRAFTHTIGWTHRDPHFEGWFLRISLRNVSATMSHGHYVYSKRGLITADELAVGTMLRTAYGWQPVTAVERVWRRGLYNVQTASGRLLVDHILCSTYTKAVPPVLAHALLAPVRMCAPFGLHLLSAFF</sequence>
<protein>
    <recommendedName>
        <fullName evidence="2">Hedgehog protein Hint domain-containing protein</fullName>
    </recommendedName>
</protein>
<keyword evidence="1" id="KW-0732">Signal</keyword>
<feature type="domain" description="Hedgehog protein Hint" evidence="2">
    <location>
        <begin position="174"/>
        <end position="324"/>
    </location>
</feature>
<dbReference type="OrthoDB" id="5212at2759"/>
<accession>A0A2V3IY90</accession>
<feature type="signal peptide" evidence="1">
    <location>
        <begin position="1"/>
        <end position="18"/>
    </location>
</feature>
<evidence type="ECO:0000313" key="3">
    <source>
        <dbReference type="EMBL" id="PXF46100.1"/>
    </source>
</evidence>
<dbReference type="GO" id="GO:0016540">
    <property type="term" value="P:protein autoprocessing"/>
    <property type="evidence" value="ECO:0007669"/>
    <property type="project" value="InterPro"/>
</dbReference>
<comment type="caution">
    <text evidence="3">The sequence shown here is derived from an EMBL/GenBank/DDBJ whole genome shotgun (WGS) entry which is preliminary data.</text>
</comment>
<dbReference type="InterPro" id="IPR036844">
    <property type="entry name" value="Hint_dom_sf"/>
</dbReference>
<dbReference type="InterPro" id="IPR001767">
    <property type="entry name" value="Hedgehog_Hint"/>
</dbReference>
<dbReference type="PANTHER" id="PTHR11889:SF31">
    <property type="entry name" value="PROTEIN HEDGEHOG"/>
    <property type="match status" value="1"/>
</dbReference>
<dbReference type="PANTHER" id="PTHR11889">
    <property type="entry name" value="HEDGEHOG"/>
    <property type="match status" value="1"/>
</dbReference>
<dbReference type="Gene3D" id="2.170.16.10">
    <property type="entry name" value="Hedgehog/Intein (Hint) domain"/>
    <property type="match status" value="1"/>
</dbReference>
<gene>
    <name evidence="3" type="ORF">BWQ96_04106</name>
</gene>
<evidence type="ECO:0000313" key="4">
    <source>
        <dbReference type="Proteomes" id="UP000247409"/>
    </source>
</evidence>
<dbReference type="STRING" id="448386.A0A2V3IY90"/>
<organism evidence="3 4">
    <name type="scientific">Gracilariopsis chorda</name>
    <dbReference type="NCBI Taxonomy" id="448386"/>
    <lineage>
        <taxon>Eukaryota</taxon>
        <taxon>Rhodophyta</taxon>
        <taxon>Florideophyceae</taxon>
        <taxon>Rhodymeniophycidae</taxon>
        <taxon>Gracilariales</taxon>
        <taxon>Gracilariaceae</taxon>
        <taxon>Gracilariopsis</taxon>
    </lineage>
</organism>
<reference evidence="3 4" key="1">
    <citation type="journal article" date="2018" name="Mol. Biol. Evol.">
        <title>Analysis of the draft genome of the red seaweed Gracilariopsis chorda provides insights into genome size evolution in Rhodophyta.</title>
        <authorList>
            <person name="Lee J."/>
            <person name="Yang E.C."/>
            <person name="Graf L."/>
            <person name="Yang J.H."/>
            <person name="Qiu H."/>
            <person name="Zel Zion U."/>
            <person name="Chan C.X."/>
            <person name="Stephens T.G."/>
            <person name="Weber A.P.M."/>
            <person name="Boo G.H."/>
            <person name="Boo S.M."/>
            <person name="Kim K.M."/>
            <person name="Shin Y."/>
            <person name="Jung M."/>
            <person name="Lee S.J."/>
            <person name="Yim H.S."/>
            <person name="Lee J.H."/>
            <person name="Bhattacharya D."/>
            <person name="Yoon H.S."/>
        </authorList>
    </citation>
    <scope>NUCLEOTIDE SEQUENCE [LARGE SCALE GENOMIC DNA]</scope>
    <source>
        <strain evidence="3 4">SKKU-2015</strain>
        <tissue evidence="3">Whole body</tissue>
    </source>
</reference>
<name>A0A2V3IY90_9FLOR</name>
<dbReference type="EMBL" id="NBIV01000044">
    <property type="protein sequence ID" value="PXF46100.1"/>
    <property type="molecule type" value="Genomic_DNA"/>
</dbReference>
<evidence type="ECO:0000256" key="1">
    <source>
        <dbReference type="SAM" id="SignalP"/>
    </source>
</evidence>
<feature type="chain" id="PRO_5015906992" description="Hedgehog protein Hint domain-containing protein" evidence="1">
    <location>
        <begin position="19"/>
        <end position="335"/>
    </location>
</feature>
<keyword evidence="4" id="KW-1185">Reference proteome</keyword>
<dbReference type="AlphaFoldDB" id="A0A2V3IY90"/>
<dbReference type="SUPFAM" id="SSF51294">
    <property type="entry name" value="Hedgehog/intein (Hint) domain"/>
    <property type="match status" value="1"/>
</dbReference>
<dbReference type="Pfam" id="PF01079">
    <property type="entry name" value="Hint"/>
    <property type="match status" value="1"/>
</dbReference>
<dbReference type="InterPro" id="IPR050387">
    <property type="entry name" value="Hedgehog_Signaling"/>
</dbReference>